<evidence type="ECO:0000313" key="2">
    <source>
        <dbReference type="Proteomes" id="UP000501926"/>
    </source>
</evidence>
<gene>
    <name evidence="1" type="ORF">KsCSTR_18680</name>
</gene>
<organism evidence="1 2">
    <name type="scientific">Kuenenia stuttgartiensis</name>
    <dbReference type="NCBI Taxonomy" id="174633"/>
    <lineage>
        <taxon>Bacteria</taxon>
        <taxon>Pseudomonadati</taxon>
        <taxon>Planctomycetota</taxon>
        <taxon>Candidatus Brocadiia</taxon>
        <taxon>Candidatus Brocadiales</taxon>
        <taxon>Candidatus Brocadiaceae</taxon>
        <taxon>Candidatus Kuenenia</taxon>
    </lineage>
</organism>
<dbReference type="AlphaFoldDB" id="A0A6G7GPX8"/>
<proteinExistence type="predicted"/>
<protein>
    <submittedName>
        <fullName evidence="1">Uncharacterized protein</fullName>
    </submittedName>
</protein>
<dbReference type="Proteomes" id="UP000501926">
    <property type="component" value="Chromosome"/>
</dbReference>
<accession>A0A6G7GPX8</accession>
<reference evidence="1 2" key="1">
    <citation type="submission" date="2020-02" db="EMBL/GenBank/DDBJ databases">
        <title>Newly sequenced genome of strain CSTR1 showed variability in Candidatus Kuenenia stuttgartiensis genomes.</title>
        <authorList>
            <person name="Ding C."/>
            <person name="Adrian L."/>
        </authorList>
    </citation>
    <scope>NUCLEOTIDE SEQUENCE [LARGE SCALE GENOMIC DNA]</scope>
    <source>
        <strain evidence="1 2">CSTR1</strain>
    </source>
</reference>
<dbReference type="EMBL" id="CP049055">
    <property type="protein sequence ID" value="QII11247.1"/>
    <property type="molecule type" value="Genomic_DNA"/>
</dbReference>
<sequence>MTNGVVGANNYSPLRVITTEEKEKRRKDAYIEETHIGG</sequence>
<evidence type="ECO:0000313" key="1">
    <source>
        <dbReference type="EMBL" id="QII11247.1"/>
    </source>
</evidence>
<name>A0A6G7GPX8_KUEST</name>